<reference evidence="2" key="1">
    <citation type="journal article" date="2010" name="Science">
        <title>Plasticity of animal genome architecture unmasked by rapid evolution of a pelagic tunicate.</title>
        <authorList>
            <person name="Denoeud F."/>
            <person name="Henriet S."/>
            <person name="Mungpakdee S."/>
            <person name="Aury J.M."/>
            <person name="Da Silva C."/>
            <person name="Brinkmann H."/>
            <person name="Mikhaleva J."/>
            <person name="Olsen L.C."/>
            <person name="Jubin C."/>
            <person name="Canestro C."/>
            <person name="Bouquet J.M."/>
            <person name="Danks G."/>
            <person name="Poulain J."/>
            <person name="Campsteijn C."/>
            <person name="Adamski M."/>
            <person name="Cross I."/>
            <person name="Yadetie F."/>
            <person name="Muffato M."/>
            <person name="Louis A."/>
            <person name="Butcher S."/>
            <person name="Tsagkogeorga G."/>
            <person name="Konrad A."/>
            <person name="Singh S."/>
            <person name="Jensen M.F."/>
            <person name="Cong E.H."/>
            <person name="Eikeseth-Otteraa H."/>
            <person name="Noel B."/>
            <person name="Anthouard V."/>
            <person name="Porcel B.M."/>
            <person name="Kachouri-Lafond R."/>
            <person name="Nishino A."/>
            <person name="Ugolini M."/>
            <person name="Chourrout P."/>
            <person name="Nishida H."/>
            <person name="Aasland R."/>
            <person name="Huzurbazar S."/>
            <person name="Westhof E."/>
            <person name="Delsuc F."/>
            <person name="Lehrach H."/>
            <person name="Reinhardt R."/>
            <person name="Weissenbach J."/>
            <person name="Roy S.W."/>
            <person name="Artiguenave F."/>
            <person name="Postlethwait J.H."/>
            <person name="Manak J.R."/>
            <person name="Thompson E.M."/>
            <person name="Jaillon O."/>
            <person name="Du Pasquier L."/>
            <person name="Boudinot P."/>
            <person name="Liberles D.A."/>
            <person name="Volff J.N."/>
            <person name="Philippe H."/>
            <person name="Lenhard B."/>
            <person name="Roest Crollius H."/>
            <person name="Wincker P."/>
            <person name="Chourrout D."/>
        </authorList>
    </citation>
    <scope>NUCLEOTIDE SEQUENCE [LARGE SCALE GENOMIC DNA]</scope>
</reference>
<organism evidence="2">
    <name type="scientific">Oikopleura dioica</name>
    <name type="common">Tunicate</name>
    <dbReference type="NCBI Taxonomy" id="34765"/>
    <lineage>
        <taxon>Eukaryota</taxon>
        <taxon>Metazoa</taxon>
        <taxon>Chordata</taxon>
        <taxon>Tunicata</taxon>
        <taxon>Appendicularia</taxon>
        <taxon>Copelata</taxon>
        <taxon>Oikopleuridae</taxon>
        <taxon>Oikopleura</taxon>
    </lineage>
</organism>
<name>E4WXA3_OIKDI</name>
<dbReference type="GO" id="GO:0007160">
    <property type="term" value="P:cell-matrix adhesion"/>
    <property type="evidence" value="ECO:0007669"/>
    <property type="project" value="InterPro"/>
</dbReference>
<keyword evidence="3" id="KW-1185">Reference proteome</keyword>
<protein>
    <recommendedName>
        <fullName evidence="1">NIDO domain-containing protein</fullName>
    </recommendedName>
</protein>
<dbReference type="InParanoid" id="E4WXA3"/>
<gene>
    <name evidence="2" type="ORF">GSOID_T00011533001</name>
</gene>
<proteinExistence type="predicted"/>
<dbReference type="Proteomes" id="UP000001307">
    <property type="component" value="Unassembled WGS sequence"/>
</dbReference>
<feature type="domain" description="NIDO" evidence="1">
    <location>
        <begin position="53"/>
        <end position="227"/>
    </location>
</feature>
<dbReference type="EMBL" id="FN653018">
    <property type="protein sequence ID" value="CBY21995.1"/>
    <property type="molecule type" value="Genomic_DNA"/>
</dbReference>
<accession>E4WXA3</accession>
<dbReference type="AlphaFoldDB" id="E4WXA3"/>
<evidence type="ECO:0000259" key="1">
    <source>
        <dbReference type="Pfam" id="PF06119"/>
    </source>
</evidence>
<dbReference type="InterPro" id="IPR003886">
    <property type="entry name" value="NIDO_dom"/>
</dbReference>
<evidence type="ECO:0000313" key="2">
    <source>
        <dbReference type="EMBL" id="CBY21995.1"/>
    </source>
</evidence>
<evidence type="ECO:0000313" key="3">
    <source>
        <dbReference type="Proteomes" id="UP000001307"/>
    </source>
</evidence>
<sequence>MKLTPVLLASAQAASYIHGKSNGDSVHALDGNGQTKIPLASNADIFGVSTDILWFQNNGAISFESTTDSSPDSVARNLVVASLWGTSGSDALSPSAGKIFYRNVASSDAAFADIKADIEASTEANGESVNLQDVFLVTYKNIANPADSSQLNTYQTVVATGLIGSSASTKHFVLHNFATMAWKPDFANIGVFAANEEAEQCQSKLSLPSGLANLENDSNIGENGKYIQVHSQGLECTTKFETLCPVHQEGSRATSSGMLAFKGFRDSAEWDFYVSYECDPQFEISSGIEVLSSVCRYDPDYYDSRWSAEAPTCTNSETVKTFDIKIVIDKIADKPAEEASQERGDGANILVETGLSELIEYIGIESSQVSDINIRPFNPNEEWKSDERAEVDASGSVIVEFTIQLPLAVKDKVTQEDIKDNIINVVSELGVIGELEINEENIQVVEKTPQCLVDCLGCRDKKNCGTKPPPIPYDACCGGCPEDNPARGKPYSTLVKSCCVDGWNAEIYDHDTHVCCNGKVMSKEDYNVSFFMRSQCRE</sequence>
<dbReference type="OrthoDB" id="10307915at2759"/>
<dbReference type="Pfam" id="PF06119">
    <property type="entry name" value="NIDO"/>
    <property type="match status" value="1"/>
</dbReference>